<dbReference type="EMBL" id="FZNO01000001">
    <property type="protein sequence ID" value="SNR24262.1"/>
    <property type="molecule type" value="Genomic_DNA"/>
</dbReference>
<dbReference type="SUPFAM" id="SSF53901">
    <property type="entry name" value="Thiolase-like"/>
    <property type="match status" value="1"/>
</dbReference>
<evidence type="ECO:0000256" key="2">
    <source>
        <dbReference type="ARBA" id="ARBA00023315"/>
    </source>
</evidence>
<evidence type="ECO:0000313" key="6">
    <source>
        <dbReference type="EMBL" id="SNR24262.1"/>
    </source>
</evidence>
<dbReference type="PANTHER" id="PTHR34069">
    <property type="entry name" value="3-OXOACYL-[ACYL-CARRIER-PROTEIN] SYNTHASE 3"/>
    <property type="match status" value="1"/>
</dbReference>
<name>A0A238UQ55_9ACTN</name>
<evidence type="ECO:0000256" key="1">
    <source>
        <dbReference type="ARBA" id="ARBA00022679"/>
    </source>
</evidence>
<keyword evidence="7" id="KW-1185">Reference proteome</keyword>
<dbReference type="Proteomes" id="UP000198403">
    <property type="component" value="Unassembled WGS sequence"/>
</dbReference>
<sequence>MNAFVLNRHGHLVFPSNIMPELDFSTMETLEQLDSVIRRDFETKAPSGTDILERVRTGAYETRYDLMRDVALNLFWANRFSITMYDKRPTRWADVPRTRPDVFLPVLEPWEDGEAKVTGVQQAYPQLPARWNESCEDRIFDILFDVFANRRHHASTLPALKPTVAEFLQQPGNLTFRLPDYDADYPVYDYTDILDVSEDVPELEALHRWAMVLHNQYPWDRSKVELAEVGDLKDDDYVVAFHPRDKEVRAFLRRLRVGAQPRHAAAPRESRPPVRPYPELDVRQRFSVQPRIEALAAVHGDQVCSNDDLIRNTAYNWSPMSADEIASKTGIEQREYSTLPVEELALQAAEAALDKAGRQPEEIGGVLVCTCTTSRLIPSLATYLCGQLGMHQVYAAYDIIAACAGMPYGVADAVRMLQEVERPVLVVCVEKFSDKIGNVRTSRMIFGDGAAALVVGPAPEGADGDIDYMKTYASGPASEVNSILWPNPEFDNNITVFGPQVKALAGRYLAQMIDELGKLPAPEGRDGSLMDAIDLIVPHQANKTMVIQLAERAGLTADQLYFNIEQVGNTSSASIPLAIHDAVRDGVITEPLRVFAPGFGAGAVAGYTVMRVDPAVVAVQAAPAPHEAGTTEAPMPAPTEEPTPASEEMREAFG</sequence>
<accession>A0A238UQ55</accession>
<dbReference type="AlphaFoldDB" id="A0A238UQ55"/>
<dbReference type="RefSeq" id="WP_089334734.1">
    <property type="nucleotide sequence ID" value="NZ_FZNO01000001.1"/>
</dbReference>
<dbReference type="Pfam" id="PF08541">
    <property type="entry name" value="ACP_syn_III_C"/>
    <property type="match status" value="1"/>
</dbReference>
<protein>
    <submittedName>
        <fullName evidence="6">3-oxoacyl-(Acyl-carrier-protein) synthase III</fullName>
    </submittedName>
</protein>
<dbReference type="InterPro" id="IPR016039">
    <property type="entry name" value="Thiolase-like"/>
</dbReference>
<dbReference type="GO" id="GO:0004315">
    <property type="term" value="F:3-oxoacyl-[acyl-carrier-protein] synthase activity"/>
    <property type="evidence" value="ECO:0007669"/>
    <property type="project" value="InterPro"/>
</dbReference>
<evidence type="ECO:0000256" key="3">
    <source>
        <dbReference type="SAM" id="MobiDB-lite"/>
    </source>
</evidence>
<gene>
    <name evidence="6" type="ORF">SAMN06272737_101235</name>
</gene>
<feature type="compositionally biased region" description="Low complexity" evidence="3">
    <location>
        <begin position="623"/>
        <end position="634"/>
    </location>
</feature>
<organism evidence="6 7">
    <name type="scientific">Blastococcus mobilis</name>
    <dbReference type="NCBI Taxonomy" id="1938746"/>
    <lineage>
        <taxon>Bacteria</taxon>
        <taxon>Bacillati</taxon>
        <taxon>Actinomycetota</taxon>
        <taxon>Actinomycetes</taxon>
        <taxon>Geodermatophilales</taxon>
        <taxon>Geodermatophilaceae</taxon>
        <taxon>Blastococcus</taxon>
    </lineage>
</organism>
<dbReference type="InterPro" id="IPR013751">
    <property type="entry name" value="ACP_syn_III_N"/>
</dbReference>
<dbReference type="OrthoDB" id="9815506at2"/>
<keyword evidence="1" id="KW-0808">Transferase</keyword>
<feature type="domain" description="Beta-ketoacyl-[acyl-carrier-protein] synthase III C-terminal" evidence="4">
    <location>
        <begin position="530"/>
        <end position="611"/>
    </location>
</feature>
<reference evidence="6 7" key="1">
    <citation type="submission" date="2017-06" db="EMBL/GenBank/DDBJ databases">
        <authorList>
            <person name="Kim H.J."/>
            <person name="Triplett B.A."/>
        </authorList>
    </citation>
    <scope>NUCLEOTIDE SEQUENCE [LARGE SCALE GENOMIC DNA]</scope>
    <source>
        <strain evidence="6 7">DSM 44272</strain>
    </source>
</reference>
<keyword evidence="2" id="KW-0012">Acyltransferase</keyword>
<dbReference type="GO" id="GO:0006633">
    <property type="term" value="P:fatty acid biosynthetic process"/>
    <property type="evidence" value="ECO:0007669"/>
    <property type="project" value="InterPro"/>
</dbReference>
<dbReference type="GO" id="GO:0044550">
    <property type="term" value="P:secondary metabolite biosynthetic process"/>
    <property type="evidence" value="ECO:0007669"/>
    <property type="project" value="TreeGrafter"/>
</dbReference>
<evidence type="ECO:0000313" key="7">
    <source>
        <dbReference type="Proteomes" id="UP000198403"/>
    </source>
</evidence>
<dbReference type="PANTHER" id="PTHR34069:SF2">
    <property type="entry name" value="BETA-KETOACYL-[ACYL-CARRIER-PROTEIN] SYNTHASE III"/>
    <property type="match status" value="1"/>
</dbReference>
<feature type="region of interest" description="Disordered" evidence="3">
    <location>
        <begin position="623"/>
        <end position="654"/>
    </location>
</feature>
<proteinExistence type="predicted"/>
<dbReference type="Pfam" id="PF08545">
    <property type="entry name" value="ACP_syn_III"/>
    <property type="match status" value="1"/>
</dbReference>
<dbReference type="InterPro" id="IPR013747">
    <property type="entry name" value="ACP_syn_III_C"/>
</dbReference>
<dbReference type="Gene3D" id="3.40.47.10">
    <property type="match status" value="1"/>
</dbReference>
<evidence type="ECO:0000259" key="5">
    <source>
        <dbReference type="Pfam" id="PF08545"/>
    </source>
</evidence>
<feature type="domain" description="Beta-ketoacyl-[acyl-carrier-protein] synthase III N-terminal" evidence="5">
    <location>
        <begin position="397"/>
        <end position="460"/>
    </location>
</feature>
<evidence type="ECO:0000259" key="4">
    <source>
        <dbReference type="Pfam" id="PF08541"/>
    </source>
</evidence>